<keyword evidence="4" id="KW-1185">Reference proteome</keyword>
<dbReference type="Proteomes" id="UP000198683">
    <property type="component" value="Unassembled WGS sequence"/>
</dbReference>
<evidence type="ECO:0000259" key="1">
    <source>
        <dbReference type="Pfam" id="PF00561"/>
    </source>
</evidence>
<dbReference type="InterPro" id="IPR013595">
    <property type="entry name" value="Pept_S33_TAP-like_C"/>
</dbReference>
<dbReference type="SUPFAM" id="SSF53474">
    <property type="entry name" value="alpha/beta-Hydrolases"/>
    <property type="match status" value="1"/>
</dbReference>
<organism evidence="3 4">
    <name type="scientific">Nonomuraea maritima</name>
    <dbReference type="NCBI Taxonomy" id="683260"/>
    <lineage>
        <taxon>Bacteria</taxon>
        <taxon>Bacillati</taxon>
        <taxon>Actinomycetota</taxon>
        <taxon>Actinomycetes</taxon>
        <taxon>Streptosporangiales</taxon>
        <taxon>Streptosporangiaceae</taxon>
        <taxon>Nonomuraea</taxon>
    </lineage>
</organism>
<dbReference type="InterPro" id="IPR000073">
    <property type="entry name" value="AB_hydrolase_1"/>
</dbReference>
<dbReference type="Pfam" id="PF00561">
    <property type="entry name" value="Abhydrolase_1"/>
    <property type="match status" value="1"/>
</dbReference>
<name>A0A1G8UBX9_9ACTN</name>
<dbReference type="GO" id="GO:0003824">
    <property type="term" value="F:catalytic activity"/>
    <property type="evidence" value="ECO:0007669"/>
    <property type="project" value="UniProtKB-ARBA"/>
</dbReference>
<dbReference type="AlphaFoldDB" id="A0A1G8UBX9"/>
<dbReference type="Pfam" id="PF08386">
    <property type="entry name" value="Abhydrolase_4"/>
    <property type="match status" value="1"/>
</dbReference>
<evidence type="ECO:0000313" key="3">
    <source>
        <dbReference type="EMBL" id="SDJ51263.1"/>
    </source>
</evidence>
<dbReference type="Gene3D" id="3.40.50.1820">
    <property type="entry name" value="alpha/beta hydrolase"/>
    <property type="match status" value="1"/>
</dbReference>
<sequence length="442" mass="47993">MTLPTPAHAAPMNWQPCGDEGLLCASLPVPVGELRLARLPALDERRGTVLYAPGGPGKDGIQQLRDATATLAPLRRHFDVVAFDTRYALAMRNLPDACSDTPPLLVEPRDRAEYERQAARQREAFERCAAADRTGLFSGSDSGSVAADMDAVRAALGERRINVTAESYGGITATAYARRFPHRVRAMHVDGTVDHTTKDVFSSRSAEHMLGRFAAWCADDPSCALHGQDVRRVWHDLVRRADREPVQVSSPRFGTGRLTGMHLQFLGSAMVFADTQWGPFADAVARAARGDFAVLGEQALGTSYAWAQPRNLTSWCGDGLGFTSYEEYAALRRTLDRELPAFGRGGLWAGLMCSGWPLRPANPPGPLPVKKLPPLLGTGTWTDHEGTERLVRQVPGSATVRYDGPGHVLYVSGLSDCVAGHVVRYFEKREVPPPGTVCRPGG</sequence>
<feature type="domain" description="AB hydrolase-1" evidence="1">
    <location>
        <begin position="49"/>
        <end position="236"/>
    </location>
</feature>
<evidence type="ECO:0000259" key="2">
    <source>
        <dbReference type="Pfam" id="PF08386"/>
    </source>
</evidence>
<gene>
    <name evidence="3" type="ORF">SAMN05421874_10252</name>
</gene>
<dbReference type="STRING" id="683260.SAMN05421874_10252"/>
<proteinExistence type="predicted"/>
<protein>
    <submittedName>
        <fullName evidence="3">TAP-like protein</fullName>
    </submittedName>
</protein>
<dbReference type="InterPro" id="IPR029058">
    <property type="entry name" value="AB_hydrolase_fold"/>
</dbReference>
<feature type="domain" description="Peptidase S33 tripeptidyl aminopeptidase-like C-terminal" evidence="2">
    <location>
        <begin position="340"/>
        <end position="438"/>
    </location>
</feature>
<dbReference type="EMBL" id="FNFB01000002">
    <property type="protein sequence ID" value="SDJ51263.1"/>
    <property type="molecule type" value="Genomic_DNA"/>
</dbReference>
<accession>A0A1G8UBX9</accession>
<reference evidence="3 4" key="1">
    <citation type="submission" date="2016-10" db="EMBL/GenBank/DDBJ databases">
        <authorList>
            <person name="de Groot N.N."/>
        </authorList>
    </citation>
    <scope>NUCLEOTIDE SEQUENCE [LARGE SCALE GENOMIC DNA]</scope>
    <source>
        <strain evidence="3 4">CGMCC 4.5681</strain>
    </source>
</reference>
<evidence type="ECO:0000313" key="4">
    <source>
        <dbReference type="Proteomes" id="UP000198683"/>
    </source>
</evidence>